<dbReference type="InterPro" id="IPR051675">
    <property type="entry name" value="Endo/Exo/Phosphatase_dom_1"/>
</dbReference>
<gene>
    <name evidence="4" type="ORF">BUZ14_09085</name>
</gene>
<feature type="domain" description="Helix-hairpin-helix DNA-binding motif class 1" evidence="3">
    <location>
        <begin position="172"/>
        <end position="191"/>
    </location>
</feature>
<protein>
    <submittedName>
        <fullName evidence="4">Competence protein ComE</fullName>
    </submittedName>
</protein>
<evidence type="ECO:0000313" key="5">
    <source>
        <dbReference type="Proteomes" id="UP000265541"/>
    </source>
</evidence>
<feature type="domain" description="Helix-hairpin-helix DNA-binding motif class 1" evidence="3">
    <location>
        <begin position="202"/>
        <end position="221"/>
    </location>
</feature>
<evidence type="ECO:0000259" key="3">
    <source>
        <dbReference type="SMART" id="SM00278"/>
    </source>
</evidence>
<dbReference type="Gene3D" id="1.10.150.310">
    <property type="entry name" value="Tex RuvX-like domain-like"/>
    <property type="match status" value="1"/>
</dbReference>
<proteinExistence type="predicted"/>
<dbReference type="SUPFAM" id="SSF47781">
    <property type="entry name" value="RuvA domain 2-like"/>
    <property type="match status" value="1"/>
</dbReference>
<reference evidence="4 5" key="1">
    <citation type="journal article" date="2016" name="Front. Microbiol.">
        <title>Comprehensive Phylogenetic Analysis of Bovine Non-aureus Staphylococci Species Based on Whole-Genome Sequencing.</title>
        <authorList>
            <person name="Naushad S."/>
            <person name="Barkema H.W."/>
            <person name="Luby C."/>
            <person name="Condas L.A."/>
            <person name="Nobrega D.B."/>
            <person name="Carson D.A."/>
            <person name="De Buck J."/>
        </authorList>
    </citation>
    <scope>NUCLEOTIDE SEQUENCE [LARGE SCALE GENOMIC DNA]</scope>
    <source>
        <strain evidence="4 5">SNUC 4781</strain>
    </source>
</reference>
<evidence type="ECO:0000313" key="4">
    <source>
        <dbReference type="EMBL" id="RIP34192.1"/>
    </source>
</evidence>
<keyword evidence="2" id="KW-1133">Transmembrane helix</keyword>
<keyword evidence="2" id="KW-0812">Transmembrane</keyword>
<dbReference type="EMBL" id="QYJN01000004">
    <property type="protein sequence ID" value="RIP34192.1"/>
    <property type="molecule type" value="Genomic_DNA"/>
</dbReference>
<dbReference type="Proteomes" id="UP000265541">
    <property type="component" value="Unassembled WGS sequence"/>
</dbReference>
<organism evidence="4 5">
    <name type="scientific">Staphylococcus gallinarum</name>
    <dbReference type="NCBI Taxonomy" id="1293"/>
    <lineage>
        <taxon>Bacteria</taxon>
        <taxon>Bacillati</taxon>
        <taxon>Bacillota</taxon>
        <taxon>Bacilli</taxon>
        <taxon>Bacillales</taxon>
        <taxon>Staphylococcaceae</taxon>
        <taxon>Staphylococcus</taxon>
    </lineage>
</organism>
<dbReference type="InterPro" id="IPR004509">
    <property type="entry name" value="Competence_ComEA_HhH"/>
</dbReference>
<dbReference type="SMART" id="SM00278">
    <property type="entry name" value="HhH1"/>
    <property type="match status" value="2"/>
</dbReference>
<dbReference type="InterPro" id="IPR003583">
    <property type="entry name" value="Hlx-hairpin-Hlx_DNA-bd_motif"/>
</dbReference>
<dbReference type="GO" id="GO:0006281">
    <property type="term" value="P:DNA repair"/>
    <property type="evidence" value="ECO:0007669"/>
    <property type="project" value="InterPro"/>
</dbReference>
<evidence type="ECO:0000256" key="2">
    <source>
        <dbReference type="SAM" id="Phobius"/>
    </source>
</evidence>
<dbReference type="PANTHER" id="PTHR21180:SF32">
    <property type="entry name" value="ENDONUCLEASE_EXONUCLEASE_PHOSPHATASE FAMILY DOMAIN-CONTAINING PROTEIN 1"/>
    <property type="match status" value="1"/>
</dbReference>
<dbReference type="GO" id="GO:0003677">
    <property type="term" value="F:DNA binding"/>
    <property type="evidence" value="ECO:0007669"/>
    <property type="project" value="InterPro"/>
</dbReference>
<feature type="transmembrane region" description="Helical" evidence="2">
    <location>
        <begin position="17"/>
        <end position="37"/>
    </location>
</feature>
<dbReference type="OrthoDB" id="9790239at2"/>
<comment type="caution">
    <text evidence="4">The sequence shown here is derived from an EMBL/GenBank/DDBJ whole genome shotgun (WGS) entry which is preliminary data.</text>
</comment>
<feature type="region of interest" description="Disordered" evidence="1">
    <location>
        <begin position="53"/>
        <end position="76"/>
    </location>
</feature>
<dbReference type="AlphaFoldDB" id="A0A3A0VPP9"/>
<dbReference type="GO" id="GO:0015628">
    <property type="term" value="P:protein secretion by the type II secretion system"/>
    <property type="evidence" value="ECO:0007669"/>
    <property type="project" value="TreeGrafter"/>
</dbReference>
<name>A0A3A0VPP9_STAGA</name>
<dbReference type="GO" id="GO:0015627">
    <property type="term" value="C:type II protein secretion system complex"/>
    <property type="evidence" value="ECO:0007669"/>
    <property type="project" value="TreeGrafter"/>
</dbReference>
<sequence length="224" mass="25433">MLPITDRMKAFILKYRYFLICILVLLLIILFLGISNINNQQQVVQHNEDNIENFTQNSPQSTKNKSDVKGRQQDNNQPSKIYVDIKGAVKRPDLYEMKGTDRMKQLLDKAGVQHDADLNKINLSEKLVDQRLIYIPKKGESATPSLLQQIDESNENKTRGDEKVNLNLATESELQKVPGIGTIKAKAIIAFRTESGAFKVVDDLKKVNGIGPKTFEKLKEYFIV</sequence>
<dbReference type="PANTHER" id="PTHR21180">
    <property type="entry name" value="ENDONUCLEASE/EXONUCLEASE/PHOSPHATASE FAMILY DOMAIN-CONTAINING PROTEIN 1"/>
    <property type="match status" value="1"/>
</dbReference>
<dbReference type="NCBIfam" id="TIGR00426">
    <property type="entry name" value="competence protein ComEA helix-hairpin-helix repeat region"/>
    <property type="match status" value="1"/>
</dbReference>
<keyword evidence="2" id="KW-0472">Membrane</keyword>
<dbReference type="InterPro" id="IPR010994">
    <property type="entry name" value="RuvA_2-like"/>
</dbReference>
<dbReference type="Gene3D" id="3.10.560.10">
    <property type="entry name" value="Outer membrane lipoprotein wza domain like"/>
    <property type="match status" value="1"/>
</dbReference>
<dbReference type="Pfam" id="PF12836">
    <property type="entry name" value="HHH_3"/>
    <property type="match status" value="1"/>
</dbReference>
<accession>A0A3A0VPP9</accession>
<feature type="compositionally biased region" description="Polar residues" evidence="1">
    <location>
        <begin position="53"/>
        <end position="63"/>
    </location>
</feature>
<evidence type="ECO:0000256" key="1">
    <source>
        <dbReference type="SAM" id="MobiDB-lite"/>
    </source>
</evidence>
<dbReference type="RefSeq" id="WP_119485588.1">
    <property type="nucleotide sequence ID" value="NZ_QYJN01000004.1"/>
</dbReference>